<feature type="compositionally biased region" description="Low complexity" evidence="1">
    <location>
        <begin position="18"/>
        <end position="50"/>
    </location>
</feature>
<dbReference type="InterPro" id="IPR002190">
    <property type="entry name" value="MHD_dom"/>
</dbReference>
<accession>A0A195CI04</accession>
<dbReference type="InterPro" id="IPR011009">
    <property type="entry name" value="Kinase-like_dom_sf"/>
</dbReference>
<evidence type="ECO:0000313" key="4">
    <source>
        <dbReference type="Proteomes" id="UP000078542"/>
    </source>
</evidence>
<name>A0A195CI04_9HYME</name>
<keyword evidence="4" id="KW-1185">Reference proteome</keyword>
<dbReference type="FunFam" id="1.10.10.1210:FF:000001">
    <property type="entry name" value="melanoma-associated antigen D1"/>
    <property type="match status" value="1"/>
</dbReference>
<dbReference type="Gene3D" id="1.10.10.1210">
    <property type="entry name" value="MAGE homology domain, winged helix WH2 motif"/>
    <property type="match status" value="1"/>
</dbReference>
<dbReference type="InterPro" id="IPR000719">
    <property type="entry name" value="Prot_kinase_dom"/>
</dbReference>
<dbReference type="PANTHER" id="PTHR11736:SF14">
    <property type="entry name" value="NSE3 HOMOLOG, SMC5-SMC6 COMPLEX COMPONENT"/>
    <property type="match status" value="1"/>
</dbReference>
<evidence type="ECO:0000313" key="3">
    <source>
        <dbReference type="EMBL" id="KYN00370.1"/>
    </source>
</evidence>
<gene>
    <name evidence="3" type="ORF">ALC62_08861</name>
</gene>
<proteinExistence type="predicted"/>
<sequence length="854" mass="96930">MRESSEDMFLSQDYPGPSSQATQASQASVSLRRTRSSSIMDSQTMSSQDMETQKETQLISAIIRYLLTADRNKLPIQKSHIIKNVLGGNTKVFRSLIDRVNTQLSEVFGYSLIEVEGNKYILVNEIENDLPHLTFNDNHKQVLLYLVLVHIFMYGESCKEEILWDFLQNLGIITDNNFPHDYFGDVKQLVTVEFINQRYLEKTMINKNDPTDFELTWGSRAKSEFTYRSALQFVADIYGCSIKKWKLQYKIVVEDEQTKGKRLSEISVIRIFFTVKARCGRVVARNGICVAPGRSRPAVSGIARSHQCPPSPVARRRPPSAVSTHASSFRIARRDFAAAGTPRIVGVAPGLNSSTCQSNCDATMFNLYQSLNKKDDSDGQRNRESEVTGHDRFCQHRTGHSSSRRRRRAVNRRTQSATELNARAMSAARGSLRRGRSVSTEDENESEDDKGHQLANKLDNLARLLFSRVSAARGYKDQGDVKNGRYTALNHGSKSVSEDGVEYMEMEKRSRDRALSICRDYIEKTPRFILIKQLNNIGSRVDKYWFMVRDTSLKTDRLLTLVPFNRNCSLTACPSTKDTLNNLFLALQHPYICPVFHVDFLEYEDQTYIVLVQPINQGSLKDLIYGIERNCWNEDWIHKYAARGKGLKLPQVQRMGLQILEALVFLKEQGFPTVTHLHSGNVVIQNGVARLAGLENTLLGFTSRIHPIVTSRLTHSTSIDIICFGHMLFEMCAGYELCTFKPSAVQLSDIEMYPQVVRFLELIFTESENRFTNIEELLIHDLFRNIDLREMRCAAVTVFRPTLTPSIMSLLDGIKRQDAGKGITSIDNEDSVSLNSFDGSLLTQIYNELSQTAL</sequence>
<dbReference type="PANTHER" id="PTHR11736">
    <property type="entry name" value="MELANOMA-ASSOCIATED ANTIGEN MAGE ANTIGEN"/>
    <property type="match status" value="1"/>
</dbReference>
<dbReference type="PROSITE" id="PS50838">
    <property type="entry name" value="MAGE"/>
    <property type="match status" value="1"/>
</dbReference>
<feature type="compositionally biased region" description="Basic residues" evidence="1">
    <location>
        <begin position="395"/>
        <end position="411"/>
    </location>
</feature>
<dbReference type="InterPro" id="IPR037445">
    <property type="entry name" value="MAGE"/>
</dbReference>
<reference evidence="3 4" key="1">
    <citation type="submission" date="2016-03" db="EMBL/GenBank/DDBJ databases">
        <title>Cyphomyrmex costatus WGS genome.</title>
        <authorList>
            <person name="Nygaard S."/>
            <person name="Hu H."/>
            <person name="Boomsma J."/>
            <person name="Zhang G."/>
        </authorList>
    </citation>
    <scope>NUCLEOTIDE SEQUENCE [LARGE SCALE GENOMIC DNA]</scope>
    <source>
        <strain evidence="3">MS0001</strain>
        <tissue evidence="3">Whole body</tissue>
    </source>
</reference>
<organism evidence="3 4">
    <name type="scientific">Cyphomyrmex costatus</name>
    <dbReference type="NCBI Taxonomy" id="456900"/>
    <lineage>
        <taxon>Eukaryota</taxon>
        <taxon>Metazoa</taxon>
        <taxon>Ecdysozoa</taxon>
        <taxon>Arthropoda</taxon>
        <taxon>Hexapoda</taxon>
        <taxon>Insecta</taxon>
        <taxon>Pterygota</taxon>
        <taxon>Neoptera</taxon>
        <taxon>Endopterygota</taxon>
        <taxon>Hymenoptera</taxon>
        <taxon>Apocrita</taxon>
        <taxon>Aculeata</taxon>
        <taxon>Formicoidea</taxon>
        <taxon>Formicidae</taxon>
        <taxon>Myrmicinae</taxon>
        <taxon>Cyphomyrmex</taxon>
    </lineage>
</organism>
<feature type="region of interest" description="Disordered" evidence="1">
    <location>
        <begin position="300"/>
        <end position="326"/>
    </location>
</feature>
<feature type="compositionally biased region" description="Basic and acidic residues" evidence="1">
    <location>
        <begin position="372"/>
        <end position="394"/>
    </location>
</feature>
<dbReference type="GO" id="GO:0004672">
    <property type="term" value="F:protein kinase activity"/>
    <property type="evidence" value="ECO:0007669"/>
    <property type="project" value="InterPro"/>
</dbReference>
<evidence type="ECO:0000259" key="2">
    <source>
        <dbReference type="PROSITE" id="PS50838"/>
    </source>
</evidence>
<feature type="region of interest" description="Disordered" evidence="1">
    <location>
        <begin position="1"/>
        <end position="52"/>
    </location>
</feature>
<dbReference type="GO" id="GO:0005634">
    <property type="term" value="C:nucleus"/>
    <property type="evidence" value="ECO:0007669"/>
    <property type="project" value="TreeGrafter"/>
</dbReference>
<dbReference type="AlphaFoldDB" id="A0A195CI04"/>
<dbReference type="STRING" id="456900.A0A195CI04"/>
<dbReference type="InterPro" id="IPR041898">
    <property type="entry name" value="MAGE_WH1"/>
</dbReference>
<dbReference type="Proteomes" id="UP000078542">
    <property type="component" value="Unassembled WGS sequence"/>
</dbReference>
<dbReference type="InterPro" id="IPR041899">
    <property type="entry name" value="MAGE_WH2"/>
</dbReference>
<dbReference type="Gene3D" id="1.10.10.1200">
    <property type="entry name" value="MAGE homology domain, winged helix WH1 motif"/>
    <property type="match status" value="1"/>
</dbReference>
<evidence type="ECO:0000256" key="1">
    <source>
        <dbReference type="SAM" id="MobiDB-lite"/>
    </source>
</evidence>
<dbReference type="Gene3D" id="1.10.510.10">
    <property type="entry name" value="Transferase(Phosphotransferase) domain 1"/>
    <property type="match status" value="1"/>
</dbReference>
<feature type="domain" description="MAGE" evidence="2">
    <location>
        <begin position="55"/>
        <end position="252"/>
    </location>
</feature>
<dbReference type="SMART" id="SM00220">
    <property type="entry name" value="S_TKc"/>
    <property type="match status" value="1"/>
</dbReference>
<protein>
    <submittedName>
        <fullName evidence="3">Slowpoke-binding protein</fullName>
    </submittedName>
</protein>
<dbReference type="GO" id="GO:0005524">
    <property type="term" value="F:ATP binding"/>
    <property type="evidence" value="ECO:0007669"/>
    <property type="project" value="InterPro"/>
</dbReference>
<dbReference type="SUPFAM" id="SSF56112">
    <property type="entry name" value="Protein kinase-like (PK-like)"/>
    <property type="match status" value="1"/>
</dbReference>
<feature type="region of interest" description="Disordered" evidence="1">
    <location>
        <begin position="372"/>
        <end position="454"/>
    </location>
</feature>
<dbReference type="SMART" id="SM01373">
    <property type="entry name" value="MAGE"/>
    <property type="match status" value="1"/>
</dbReference>
<dbReference type="EMBL" id="KQ977721">
    <property type="protein sequence ID" value="KYN00370.1"/>
    <property type="molecule type" value="Genomic_DNA"/>
</dbReference>
<dbReference type="Pfam" id="PF01454">
    <property type="entry name" value="MAGE"/>
    <property type="match status" value="1"/>
</dbReference>